<organism evidence="1 2">
    <name type="scientific">Roseomonas genomospecies 6</name>
    <dbReference type="NCBI Taxonomy" id="214106"/>
    <lineage>
        <taxon>Bacteria</taxon>
        <taxon>Pseudomonadati</taxon>
        <taxon>Pseudomonadota</taxon>
        <taxon>Alphaproteobacteria</taxon>
        <taxon>Acetobacterales</taxon>
        <taxon>Roseomonadaceae</taxon>
        <taxon>Roseomonas</taxon>
    </lineage>
</organism>
<dbReference type="Proteomes" id="UP000480854">
    <property type="component" value="Unassembled WGS sequence"/>
</dbReference>
<protein>
    <submittedName>
        <fullName evidence="1">Uncharacterized protein</fullName>
    </submittedName>
</protein>
<evidence type="ECO:0000313" key="1">
    <source>
        <dbReference type="EMBL" id="KAA0678067.1"/>
    </source>
</evidence>
<evidence type="ECO:0000313" key="2">
    <source>
        <dbReference type="Proteomes" id="UP000480854"/>
    </source>
</evidence>
<sequence length="157" mass="17224">MLRSDQLTDTYGDDRYLRRWTIVGGQARCTEDAYPMATTPPTVLDGQRRDNALVRERLAAVEVLEDARLLLARVAALPALPAETVPSIDHAGQPTTATNPAWVEWQSALAAERDADDLTRAYALVRQGRPPDPAPGDDPSPEWLAYRDAMAVIESAD</sequence>
<dbReference type="EMBL" id="QOKW01000019">
    <property type="protein sequence ID" value="KAA0678067.1"/>
    <property type="molecule type" value="Genomic_DNA"/>
</dbReference>
<comment type="caution">
    <text evidence="1">The sequence shown here is derived from an EMBL/GenBank/DDBJ whole genome shotgun (WGS) entry which is preliminary data.</text>
</comment>
<reference evidence="1 2" key="1">
    <citation type="submission" date="2018-07" db="EMBL/GenBank/DDBJ databases">
        <title>Genome sequence of Azospirillum sp. ATCC 49961.</title>
        <authorList>
            <person name="Sant'Anna F.H."/>
            <person name="Baldani J.I."/>
            <person name="Zilli J.E."/>
            <person name="Reis V.M."/>
            <person name="Hartmann A."/>
            <person name="Cruz L."/>
            <person name="de Souza E.M."/>
            <person name="de Oliveira Pedrosa F."/>
            <person name="Passaglia L.M.P."/>
        </authorList>
    </citation>
    <scope>NUCLEOTIDE SEQUENCE [LARGE SCALE GENOMIC DNA]</scope>
    <source>
        <strain evidence="1 2">ATCC 49961</strain>
    </source>
</reference>
<dbReference type="AlphaFoldDB" id="A0A9W7KS27"/>
<gene>
    <name evidence="1" type="ORF">DS843_21020</name>
</gene>
<accession>A0A9W7KS27</accession>
<name>A0A9W7KS27_9PROT</name>
<keyword evidence="2" id="KW-1185">Reference proteome</keyword>
<proteinExistence type="predicted"/>